<keyword evidence="1 3" id="KW-0807">Transducer</keyword>
<dbReference type="InterPro" id="IPR003660">
    <property type="entry name" value="HAMP_dom"/>
</dbReference>
<dbReference type="Proteomes" id="UP000596739">
    <property type="component" value="Unassembled WGS sequence"/>
</dbReference>
<sequence length="559" mass="61566">MLKNIKVINSIIMMVILSTIVSFAIAVVGYNNMKSIDKNSSLMYEGALVRIVKAEEIRQTFANVRLNMNRISITNFNNDDVTAVENDYNTLVKMIAEYEKFSLSSIEKNNLAEFKNDLNSYHGKAQEMEKGTKLYGINLEKFNQQGNEMQLFLDNLVRYSSNMANSLNNDNNKLYSQSTIVFFITFFIGFVLMMVVSFAIIVVIKKSMKEIILDLEKVAQGDFSINIDTDLKNEFGSMKKSIGKTISNISSMLESVKKSTNIVNDQAGNLLITSDEMASSAHEISNAVHGVAVAANDQSSDLMSVKNSLDNFAEALSIITSSINDVNSNIQSIGTMSENSNSKLKVLFDSINNVTESFDTVRTKVVQLDNHIGEVNDITNIINSIAEQTDLLALNAAIESARAGEVGRGFSVVAEEIRKLAEQSKVSAKNISGLISNINNEVQIAVKTTDVGKESLSSQTEMIEESIKSFAQIFKSINVILPRVEEIKYSIESINVEKDSIISKTLDISGVSEENAASAEEIAASVQEINMSFKNVAVSAQTLSSLTNSMIEEVNRFKL</sequence>
<dbReference type="PRINTS" id="PR00260">
    <property type="entry name" value="CHEMTRNSDUCR"/>
</dbReference>
<keyword evidence="4" id="KW-1133">Transmembrane helix</keyword>
<feature type="domain" description="HAMP" evidence="6">
    <location>
        <begin position="202"/>
        <end position="254"/>
    </location>
</feature>
<evidence type="ECO:0000256" key="3">
    <source>
        <dbReference type="PROSITE-ProRule" id="PRU00284"/>
    </source>
</evidence>
<accession>A0ABS1ER28</accession>
<dbReference type="Pfam" id="PF12729">
    <property type="entry name" value="4HB_MCP_1"/>
    <property type="match status" value="1"/>
</dbReference>
<comment type="caution">
    <text evidence="7">The sequence shown here is derived from an EMBL/GenBank/DDBJ whole genome shotgun (WGS) entry which is preliminary data.</text>
</comment>
<evidence type="ECO:0000313" key="8">
    <source>
        <dbReference type="Proteomes" id="UP000596739"/>
    </source>
</evidence>
<gene>
    <name evidence="7" type="ORF">JHL18_14540</name>
</gene>
<dbReference type="RefSeq" id="WP_200270448.1">
    <property type="nucleotide sequence ID" value="NZ_JAENHN010000041.1"/>
</dbReference>
<name>A0ABS1ER28_9CLOT</name>
<dbReference type="PROSITE" id="PS50885">
    <property type="entry name" value="HAMP"/>
    <property type="match status" value="1"/>
</dbReference>
<dbReference type="PANTHER" id="PTHR32089">
    <property type="entry name" value="METHYL-ACCEPTING CHEMOTAXIS PROTEIN MCPB"/>
    <property type="match status" value="1"/>
</dbReference>
<dbReference type="SUPFAM" id="SSF58100">
    <property type="entry name" value="Bacterial hemolysins"/>
    <property type="match status" value="1"/>
</dbReference>
<dbReference type="EMBL" id="JAENHN010000041">
    <property type="protein sequence ID" value="MBK1811836.1"/>
    <property type="molecule type" value="Genomic_DNA"/>
</dbReference>
<proteinExistence type="inferred from homology"/>
<evidence type="ECO:0000259" key="6">
    <source>
        <dbReference type="PROSITE" id="PS50885"/>
    </source>
</evidence>
<evidence type="ECO:0000256" key="1">
    <source>
        <dbReference type="ARBA" id="ARBA00023224"/>
    </source>
</evidence>
<dbReference type="PROSITE" id="PS50111">
    <property type="entry name" value="CHEMOTAXIS_TRANSDUC_2"/>
    <property type="match status" value="1"/>
</dbReference>
<keyword evidence="8" id="KW-1185">Reference proteome</keyword>
<evidence type="ECO:0000259" key="5">
    <source>
        <dbReference type="PROSITE" id="PS50111"/>
    </source>
</evidence>
<comment type="similarity">
    <text evidence="2">Belongs to the methyl-accepting chemotaxis (MCP) protein family.</text>
</comment>
<dbReference type="SUPFAM" id="SSF58104">
    <property type="entry name" value="Methyl-accepting chemotaxis protein (MCP) signaling domain"/>
    <property type="match status" value="1"/>
</dbReference>
<dbReference type="InterPro" id="IPR004090">
    <property type="entry name" value="Chemotax_Me-accpt_rcpt"/>
</dbReference>
<keyword evidence="4" id="KW-0812">Transmembrane</keyword>
<reference evidence="8" key="1">
    <citation type="submission" date="2021-01" db="EMBL/GenBank/DDBJ databases">
        <title>Genome public.</title>
        <authorList>
            <person name="Liu C."/>
            <person name="Sun Q."/>
        </authorList>
    </citation>
    <scope>NUCLEOTIDE SEQUENCE [LARGE SCALE GENOMIC DNA]</scope>
    <source>
        <strain evidence="8">YIM B02505</strain>
    </source>
</reference>
<feature type="domain" description="Methyl-accepting transducer" evidence="5">
    <location>
        <begin position="273"/>
        <end position="530"/>
    </location>
</feature>
<protein>
    <submittedName>
        <fullName evidence="7">MCP four helix bundle domain-containing protein</fullName>
    </submittedName>
</protein>
<dbReference type="Gene3D" id="1.10.287.950">
    <property type="entry name" value="Methyl-accepting chemotaxis protein"/>
    <property type="match status" value="1"/>
</dbReference>
<feature type="transmembrane region" description="Helical" evidence="4">
    <location>
        <begin position="7"/>
        <end position="30"/>
    </location>
</feature>
<evidence type="ECO:0000256" key="2">
    <source>
        <dbReference type="ARBA" id="ARBA00029447"/>
    </source>
</evidence>
<dbReference type="PANTHER" id="PTHR32089:SF112">
    <property type="entry name" value="LYSOZYME-LIKE PROTEIN-RELATED"/>
    <property type="match status" value="1"/>
</dbReference>
<evidence type="ECO:0000256" key="4">
    <source>
        <dbReference type="SAM" id="Phobius"/>
    </source>
</evidence>
<keyword evidence="4" id="KW-0472">Membrane</keyword>
<feature type="transmembrane region" description="Helical" evidence="4">
    <location>
        <begin position="180"/>
        <end position="204"/>
    </location>
</feature>
<organism evidence="7 8">
    <name type="scientific">Clostridium yunnanense</name>
    <dbReference type="NCBI Taxonomy" id="2800325"/>
    <lineage>
        <taxon>Bacteria</taxon>
        <taxon>Bacillati</taxon>
        <taxon>Bacillota</taxon>
        <taxon>Clostridia</taxon>
        <taxon>Eubacteriales</taxon>
        <taxon>Clostridiaceae</taxon>
        <taxon>Clostridium</taxon>
    </lineage>
</organism>
<dbReference type="InterPro" id="IPR004089">
    <property type="entry name" value="MCPsignal_dom"/>
</dbReference>
<evidence type="ECO:0000313" key="7">
    <source>
        <dbReference type="EMBL" id="MBK1811836.1"/>
    </source>
</evidence>
<dbReference type="SMART" id="SM00283">
    <property type="entry name" value="MA"/>
    <property type="match status" value="1"/>
</dbReference>
<dbReference type="InterPro" id="IPR024478">
    <property type="entry name" value="HlyB_4HB_MCP"/>
</dbReference>
<dbReference type="Pfam" id="PF00015">
    <property type="entry name" value="MCPsignal"/>
    <property type="match status" value="1"/>
</dbReference>